<dbReference type="OrthoDB" id="7932424at2"/>
<name>A0A109B8W9_HYPSL</name>
<feature type="region of interest" description="Disordered" evidence="1">
    <location>
        <begin position="1"/>
        <end position="42"/>
    </location>
</feature>
<evidence type="ECO:0000313" key="2">
    <source>
        <dbReference type="EMBL" id="KWT64265.1"/>
    </source>
</evidence>
<evidence type="ECO:0000256" key="1">
    <source>
        <dbReference type="SAM" id="MobiDB-lite"/>
    </source>
</evidence>
<proteinExistence type="predicted"/>
<reference evidence="2 3" key="1">
    <citation type="submission" date="2015-10" db="EMBL/GenBank/DDBJ databases">
        <title>Transcriptomic analysis of a linuron degrading triple-species bacterial consortium.</title>
        <authorList>
            <person name="Albers P."/>
        </authorList>
    </citation>
    <scope>NUCLEOTIDE SEQUENCE [LARGE SCALE GENOMIC DNA]</scope>
    <source>
        <strain evidence="2 3">WDL6</strain>
    </source>
</reference>
<keyword evidence="3" id="KW-1185">Reference proteome</keyword>
<sequence>MPTIPPLSEGATAALDAPPGAAPPPPQQAQSEPPQPQLHPISIEGRPTEIYERIARGALGCWFGPSGALKANYVYHADAEPPSKGGRAVIVIHERDRSADNPKGLRAYRVVIETDSRTGGTTVVTENLKLSELLAAAMDADARRWGTGATGCGATGVVGW</sequence>
<dbReference type="EMBL" id="LMTR01000094">
    <property type="protein sequence ID" value="KWT64265.1"/>
    <property type="molecule type" value="Genomic_DNA"/>
</dbReference>
<dbReference type="PATRIC" id="fig|121290.4.peg.1894"/>
<comment type="caution">
    <text evidence="2">The sequence shown here is derived from an EMBL/GenBank/DDBJ whole genome shotgun (WGS) entry which is preliminary data.</text>
</comment>
<protein>
    <submittedName>
        <fullName evidence="2">Uncharacterized protein</fullName>
    </submittedName>
</protein>
<organism evidence="2 3">
    <name type="scientific">Hyphomicrobium sulfonivorans</name>
    <dbReference type="NCBI Taxonomy" id="121290"/>
    <lineage>
        <taxon>Bacteria</taxon>
        <taxon>Pseudomonadati</taxon>
        <taxon>Pseudomonadota</taxon>
        <taxon>Alphaproteobacteria</taxon>
        <taxon>Hyphomicrobiales</taxon>
        <taxon>Hyphomicrobiaceae</taxon>
        <taxon>Hyphomicrobium</taxon>
    </lineage>
</organism>
<dbReference type="RefSeq" id="WP_157066890.1">
    <property type="nucleotide sequence ID" value="NZ_LMTR01000094.1"/>
</dbReference>
<feature type="compositionally biased region" description="Pro residues" evidence="1">
    <location>
        <begin position="20"/>
        <end position="37"/>
    </location>
</feature>
<evidence type="ECO:0000313" key="3">
    <source>
        <dbReference type="Proteomes" id="UP000059074"/>
    </source>
</evidence>
<accession>A0A109B8W9</accession>
<dbReference type="AlphaFoldDB" id="A0A109B8W9"/>
<gene>
    <name evidence="2" type="ORF">APY04_3529</name>
</gene>
<dbReference type="Proteomes" id="UP000059074">
    <property type="component" value="Unassembled WGS sequence"/>
</dbReference>